<accession>X6LT35</accession>
<evidence type="ECO:0000256" key="1">
    <source>
        <dbReference type="SAM" id="MobiDB-lite"/>
    </source>
</evidence>
<organism evidence="2 3">
    <name type="scientific">Reticulomyxa filosa</name>
    <dbReference type="NCBI Taxonomy" id="46433"/>
    <lineage>
        <taxon>Eukaryota</taxon>
        <taxon>Sar</taxon>
        <taxon>Rhizaria</taxon>
        <taxon>Retaria</taxon>
        <taxon>Foraminifera</taxon>
        <taxon>Monothalamids</taxon>
        <taxon>Reticulomyxidae</taxon>
        <taxon>Reticulomyxa</taxon>
    </lineage>
</organism>
<comment type="caution">
    <text evidence="2">The sequence shown here is derived from an EMBL/GenBank/DDBJ whole genome shotgun (WGS) entry which is preliminary data.</text>
</comment>
<dbReference type="Proteomes" id="UP000023152">
    <property type="component" value="Unassembled WGS sequence"/>
</dbReference>
<feature type="compositionally biased region" description="Polar residues" evidence="1">
    <location>
        <begin position="198"/>
        <end position="213"/>
    </location>
</feature>
<feature type="compositionally biased region" description="Low complexity" evidence="1">
    <location>
        <begin position="167"/>
        <end position="177"/>
    </location>
</feature>
<dbReference type="OrthoDB" id="10250504at2759"/>
<feature type="compositionally biased region" description="Low complexity" evidence="1">
    <location>
        <begin position="231"/>
        <end position="269"/>
    </location>
</feature>
<keyword evidence="3" id="KW-1185">Reference proteome</keyword>
<protein>
    <submittedName>
        <fullName evidence="2">Uncharacterized protein</fullName>
    </submittedName>
</protein>
<gene>
    <name evidence="2" type="ORF">RFI_32585</name>
</gene>
<reference evidence="2 3" key="1">
    <citation type="journal article" date="2013" name="Curr. Biol.">
        <title>The Genome of the Foraminiferan Reticulomyxa filosa.</title>
        <authorList>
            <person name="Glockner G."/>
            <person name="Hulsmann N."/>
            <person name="Schleicher M."/>
            <person name="Noegel A.A."/>
            <person name="Eichinger L."/>
            <person name="Gallinger C."/>
            <person name="Pawlowski J."/>
            <person name="Sierra R."/>
            <person name="Euteneuer U."/>
            <person name="Pillet L."/>
            <person name="Moustafa A."/>
            <person name="Platzer M."/>
            <person name="Groth M."/>
            <person name="Szafranski K."/>
            <person name="Schliwa M."/>
        </authorList>
    </citation>
    <scope>NUCLEOTIDE SEQUENCE [LARGE SCALE GENOMIC DNA]</scope>
</reference>
<evidence type="ECO:0000313" key="3">
    <source>
        <dbReference type="Proteomes" id="UP000023152"/>
    </source>
</evidence>
<name>X6LT35_RETFI</name>
<evidence type="ECO:0000313" key="2">
    <source>
        <dbReference type="EMBL" id="ETO04809.1"/>
    </source>
</evidence>
<feature type="compositionally biased region" description="Acidic residues" evidence="1">
    <location>
        <begin position="270"/>
        <end position="288"/>
    </location>
</feature>
<dbReference type="AlphaFoldDB" id="X6LT35"/>
<feature type="region of interest" description="Disordered" evidence="1">
    <location>
        <begin position="166"/>
        <end position="344"/>
    </location>
</feature>
<sequence>MGRGVEILCEQEFGEKTKKAKRVEKKKHRYNIELCGIIMCYENVKTLHKTADIIDEEPHLYVDIECDWVILILECNRLYSGTVCRVSKDILTCLLCNTFNVSIPLSAEYMKQNKLVLEDRSVIPFFLTSVSYQDRILILKGSLQNIDPNTIFVSKGIASLSEELVPEDNTTQNPNNDNDNHDSDDSDEDTDNEKDNGIPTTSITLLPTNNTLDPQDIATIQRATDNDNVDTDANSDANDANTDANDADANTNTNINANANANTNANTDANDSDDSDDSDDDSDSDDSDEDKKESEVKVGNTPSNTQHNAPEKTGKRKNSFEEQNQTDDIVKVTVEPPPKKRRKN</sequence>
<dbReference type="EMBL" id="ASPP01028917">
    <property type="protein sequence ID" value="ETO04809.1"/>
    <property type="molecule type" value="Genomic_DNA"/>
</dbReference>
<proteinExistence type="predicted"/>